<evidence type="ECO:0008006" key="6">
    <source>
        <dbReference type="Google" id="ProtNLM"/>
    </source>
</evidence>
<proteinExistence type="predicted"/>
<name>A0A239TU19_9FIRM</name>
<feature type="region of interest" description="Disordered" evidence="2">
    <location>
        <begin position="464"/>
        <end position="493"/>
    </location>
</feature>
<dbReference type="InterPro" id="IPR032710">
    <property type="entry name" value="NTF2-like_dom_sf"/>
</dbReference>
<protein>
    <recommendedName>
        <fullName evidence="6">RanBP2-type domain-containing protein</fullName>
    </recommendedName>
</protein>
<dbReference type="SUPFAM" id="SSF54427">
    <property type="entry name" value="NTF2-like"/>
    <property type="match status" value="1"/>
</dbReference>
<dbReference type="eggNOG" id="COG1933">
    <property type="taxonomic scope" value="Bacteria"/>
</dbReference>
<dbReference type="RefSeq" id="WP_027889414.1">
    <property type="nucleotide sequence ID" value="NZ_LT906446.1"/>
</dbReference>
<evidence type="ECO:0000256" key="3">
    <source>
        <dbReference type="SAM" id="Phobius"/>
    </source>
</evidence>
<dbReference type="GeneID" id="78507411"/>
<evidence type="ECO:0000313" key="4">
    <source>
        <dbReference type="EMBL" id="SNV01300.1"/>
    </source>
</evidence>
<evidence type="ECO:0000256" key="1">
    <source>
        <dbReference type="SAM" id="Coils"/>
    </source>
</evidence>
<dbReference type="Proteomes" id="UP000215383">
    <property type="component" value="Chromosome 1"/>
</dbReference>
<keyword evidence="3" id="KW-1133">Transmembrane helix</keyword>
<feature type="coiled-coil region" evidence="1">
    <location>
        <begin position="124"/>
        <end position="178"/>
    </location>
</feature>
<reference evidence="4 5" key="1">
    <citation type="submission" date="2017-06" db="EMBL/GenBank/DDBJ databases">
        <authorList>
            <consortium name="Pathogen Informatics"/>
        </authorList>
    </citation>
    <scope>NUCLEOTIDE SEQUENCE [LARGE SCALE GENOMIC DNA]</scope>
    <source>
        <strain evidence="4 5">NCTC10570</strain>
    </source>
</reference>
<accession>A0A239TU19</accession>
<feature type="compositionally biased region" description="Basic and acidic residues" evidence="2">
    <location>
        <begin position="466"/>
        <end position="476"/>
    </location>
</feature>
<keyword evidence="5" id="KW-1185">Reference proteome</keyword>
<dbReference type="OrthoDB" id="9764015at2"/>
<feature type="compositionally biased region" description="Low complexity" evidence="2">
    <location>
        <begin position="477"/>
        <end position="491"/>
    </location>
</feature>
<keyword evidence="3" id="KW-0472">Membrane</keyword>
<evidence type="ECO:0000256" key="2">
    <source>
        <dbReference type="SAM" id="MobiDB-lite"/>
    </source>
</evidence>
<organism evidence="4 5">
    <name type="scientific">Megamonas hypermegale</name>
    <dbReference type="NCBI Taxonomy" id="158847"/>
    <lineage>
        <taxon>Bacteria</taxon>
        <taxon>Bacillati</taxon>
        <taxon>Bacillota</taxon>
        <taxon>Negativicutes</taxon>
        <taxon>Selenomonadales</taxon>
        <taxon>Selenomonadaceae</taxon>
        <taxon>Megamonas</taxon>
    </lineage>
</organism>
<evidence type="ECO:0000313" key="5">
    <source>
        <dbReference type="Proteomes" id="UP000215383"/>
    </source>
</evidence>
<sequence>MKENNDVENSVQEILKEFLAKDINLLSSRDSLYNQLDNKVSGKYRRDLSLIQKALQNNIGELFLKASIEDTDKAKDEAKNKAREILRQNNMQEKPIQKIIDAFIYALEWDKPKEKIEINQKETAKSIENEISQAKIETVETEKKPIEKKEPVAEHIKLNDEKEKISDLNQQEQEKNEVWTCSCGKVNNKNFCSVCGKKRPAKLEKSEKWICPSCGRTNDKNFCFYCGEQRPDDGSQAEPKSYIKNNQVSNEIPNTLSNSENISKIEQINPPLQNQSNNTSTKKFLGSTLSGVILGVIVVVFVLIGFYVIGGDDKSSNNVSSNISNSLTTSKDKKEVPSVDSDLSLGGLELGYSIDQMHEILGKETSIDEKGIYKFYNYSDIQVGIKDGKIDALVSNSSAVATKRGIHQGSSLEDVFNKYGDNYNKMDYDDLVLYEYTFAANNDKNGILRFAISKSNNQVSYISVRIPEEENTDTKSSDTNSNKSSTEKNTNMASANEAVQALNSYYAAITRHDMRAAYNVLSDDMQTHMGSLNDYADGYKTTLSDSISNVQVTSNSGDEIALSYTLTARDSYNGNSIKEQTFACTALLSKKTGSWHIVDMSAKKQGERIMSR</sequence>
<dbReference type="AlphaFoldDB" id="A0A239TU19"/>
<gene>
    <name evidence="4" type="ORF">SAMEA4364220_01412</name>
</gene>
<feature type="transmembrane region" description="Helical" evidence="3">
    <location>
        <begin position="284"/>
        <end position="309"/>
    </location>
</feature>
<keyword evidence="1" id="KW-0175">Coiled coil</keyword>
<dbReference type="EMBL" id="LT906446">
    <property type="protein sequence ID" value="SNV01300.1"/>
    <property type="molecule type" value="Genomic_DNA"/>
</dbReference>
<keyword evidence="3" id="KW-0812">Transmembrane</keyword>